<accession>A0A3N2GSV5</accession>
<dbReference type="EMBL" id="RKHY01000001">
    <property type="protein sequence ID" value="ROS39677.1"/>
    <property type="molecule type" value="Genomic_DNA"/>
</dbReference>
<protein>
    <submittedName>
        <fullName evidence="2">NAD(P)H-dependent FMN reductase</fullName>
    </submittedName>
</protein>
<dbReference type="Pfam" id="PF03358">
    <property type="entry name" value="FMN_red"/>
    <property type="match status" value="1"/>
</dbReference>
<dbReference type="GO" id="GO:0016491">
    <property type="term" value="F:oxidoreductase activity"/>
    <property type="evidence" value="ECO:0007669"/>
    <property type="project" value="InterPro"/>
</dbReference>
<evidence type="ECO:0000313" key="3">
    <source>
        <dbReference type="Proteomes" id="UP000274843"/>
    </source>
</evidence>
<dbReference type="GO" id="GO:0010181">
    <property type="term" value="F:FMN binding"/>
    <property type="evidence" value="ECO:0007669"/>
    <property type="project" value="TreeGrafter"/>
</dbReference>
<proteinExistence type="predicted"/>
<dbReference type="InterPro" id="IPR029039">
    <property type="entry name" value="Flavoprotein-like_sf"/>
</dbReference>
<evidence type="ECO:0000259" key="1">
    <source>
        <dbReference type="Pfam" id="PF03358"/>
    </source>
</evidence>
<organism evidence="2 3">
    <name type="scientific">Amycolatopsis thermoflava</name>
    <dbReference type="NCBI Taxonomy" id="84480"/>
    <lineage>
        <taxon>Bacteria</taxon>
        <taxon>Bacillati</taxon>
        <taxon>Actinomycetota</taxon>
        <taxon>Actinomycetes</taxon>
        <taxon>Pseudonocardiales</taxon>
        <taxon>Pseudonocardiaceae</taxon>
        <taxon>Amycolatopsis</taxon>
        <taxon>Amycolatopsis methanolica group</taxon>
    </lineage>
</organism>
<reference evidence="2 3" key="1">
    <citation type="submission" date="2018-11" db="EMBL/GenBank/DDBJ databases">
        <title>Sequencing the genomes of 1000 actinobacteria strains.</title>
        <authorList>
            <person name="Klenk H.-P."/>
        </authorList>
    </citation>
    <scope>NUCLEOTIDE SEQUENCE [LARGE SCALE GENOMIC DNA]</scope>
    <source>
        <strain evidence="2 3">DSM 44348</strain>
    </source>
</reference>
<dbReference type="Gene3D" id="3.40.50.360">
    <property type="match status" value="1"/>
</dbReference>
<dbReference type="InterPro" id="IPR050712">
    <property type="entry name" value="NAD(P)H-dep_reductase"/>
</dbReference>
<dbReference type="AlphaFoldDB" id="A0A3N2GSV5"/>
<dbReference type="RefSeq" id="WP_123683588.1">
    <property type="nucleotide sequence ID" value="NZ_RKHY01000001.1"/>
</dbReference>
<sequence>MTTLFRILAVSGSTRAGSTNSAMLATAQAIAPEGAVVEVYDGLRSLPHFDPDDDRDPLPDAVADLRGQLKEADAVLFCTPEYAGALPGSFKNLLDWAVGSDAMGGKPVAWINVSSSITGAAGAHESLRTVLGYLGTRIVEEACVHIPVPREAIGADGLIGDEAIRDRVRAALTALATR</sequence>
<gene>
    <name evidence="2" type="ORF">EDD35_1987</name>
</gene>
<dbReference type="Proteomes" id="UP000274843">
    <property type="component" value="Unassembled WGS sequence"/>
</dbReference>
<dbReference type="PANTHER" id="PTHR30543">
    <property type="entry name" value="CHROMATE REDUCTASE"/>
    <property type="match status" value="1"/>
</dbReference>
<feature type="domain" description="NADPH-dependent FMN reductase-like" evidence="1">
    <location>
        <begin position="6"/>
        <end position="146"/>
    </location>
</feature>
<dbReference type="GO" id="GO:0005829">
    <property type="term" value="C:cytosol"/>
    <property type="evidence" value="ECO:0007669"/>
    <property type="project" value="TreeGrafter"/>
</dbReference>
<dbReference type="SUPFAM" id="SSF52218">
    <property type="entry name" value="Flavoproteins"/>
    <property type="match status" value="1"/>
</dbReference>
<dbReference type="InterPro" id="IPR005025">
    <property type="entry name" value="FMN_Rdtase-like_dom"/>
</dbReference>
<evidence type="ECO:0000313" key="2">
    <source>
        <dbReference type="EMBL" id="ROS39677.1"/>
    </source>
</evidence>
<dbReference type="PANTHER" id="PTHR30543:SF21">
    <property type="entry name" value="NAD(P)H-DEPENDENT FMN REDUCTASE LOT6"/>
    <property type="match status" value="1"/>
</dbReference>
<keyword evidence="3" id="KW-1185">Reference proteome</keyword>
<comment type="caution">
    <text evidence="2">The sequence shown here is derived from an EMBL/GenBank/DDBJ whole genome shotgun (WGS) entry which is preliminary data.</text>
</comment>
<dbReference type="GeneID" id="301843405"/>
<name>A0A3N2GSV5_9PSEU</name>